<feature type="transmembrane region" description="Helical" evidence="2">
    <location>
        <begin position="21"/>
        <end position="41"/>
    </location>
</feature>
<reference evidence="4" key="1">
    <citation type="submission" date="2021-01" db="EMBL/GenBank/DDBJ databases">
        <authorList>
            <person name="Corre E."/>
            <person name="Pelletier E."/>
            <person name="Niang G."/>
            <person name="Scheremetjew M."/>
            <person name="Finn R."/>
            <person name="Kale V."/>
            <person name="Holt S."/>
            <person name="Cochrane G."/>
            <person name="Meng A."/>
            <person name="Brown T."/>
            <person name="Cohen L."/>
        </authorList>
    </citation>
    <scope>NUCLEOTIDE SEQUENCE</scope>
    <source>
        <strain evidence="4">CCMP1243</strain>
    </source>
</reference>
<organism evidence="4">
    <name type="scientific">Rhizochromulina marina</name>
    <dbReference type="NCBI Taxonomy" id="1034831"/>
    <lineage>
        <taxon>Eukaryota</taxon>
        <taxon>Sar</taxon>
        <taxon>Stramenopiles</taxon>
        <taxon>Ochrophyta</taxon>
        <taxon>Dictyochophyceae</taxon>
        <taxon>Rhizochromulinales</taxon>
        <taxon>Rhizochromulina</taxon>
    </lineage>
</organism>
<protein>
    <recommendedName>
        <fullName evidence="3">Phosphatidic acid phosphatase type 2/haloperoxidase domain-containing protein</fullName>
    </recommendedName>
</protein>
<dbReference type="Pfam" id="PF01569">
    <property type="entry name" value="PAP2"/>
    <property type="match status" value="1"/>
</dbReference>
<dbReference type="PANTHER" id="PTHR14969">
    <property type="entry name" value="SPHINGOSINE-1-PHOSPHATE PHOSPHOHYDROLASE"/>
    <property type="match status" value="1"/>
</dbReference>
<feature type="transmembrane region" description="Helical" evidence="2">
    <location>
        <begin position="114"/>
        <end position="136"/>
    </location>
</feature>
<keyword evidence="2" id="KW-1133">Transmembrane helix</keyword>
<feature type="domain" description="Phosphatidic acid phosphatase type 2/haloperoxidase" evidence="3">
    <location>
        <begin position="47"/>
        <end position="157"/>
    </location>
</feature>
<proteinExistence type="predicted"/>
<dbReference type="InterPro" id="IPR036938">
    <property type="entry name" value="PAP2/HPO_sf"/>
</dbReference>
<dbReference type="SMART" id="SM00014">
    <property type="entry name" value="acidPPc"/>
    <property type="match status" value="1"/>
</dbReference>
<feature type="compositionally biased region" description="Basic residues" evidence="1">
    <location>
        <begin position="228"/>
        <end position="240"/>
    </location>
</feature>
<keyword evidence="2" id="KW-0472">Membrane</keyword>
<feature type="transmembrane region" description="Helical" evidence="2">
    <location>
        <begin position="142"/>
        <end position="162"/>
    </location>
</feature>
<evidence type="ECO:0000259" key="3">
    <source>
        <dbReference type="SMART" id="SM00014"/>
    </source>
</evidence>
<dbReference type="EMBL" id="HBHJ01018178">
    <property type="protein sequence ID" value="CAD9692172.1"/>
    <property type="molecule type" value="Transcribed_RNA"/>
</dbReference>
<accession>A0A7S2S7W1</accession>
<name>A0A7S2S7W1_9STRA</name>
<dbReference type="UniPathway" id="UPA00378"/>
<gene>
    <name evidence="4" type="ORF">RMAR1173_LOCUS12033</name>
</gene>
<feature type="transmembrane region" description="Helical" evidence="2">
    <location>
        <begin position="88"/>
        <end position="107"/>
    </location>
</feature>
<evidence type="ECO:0000313" key="4">
    <source>
        <dbReference type="EMBL" id="CAD9692172.1"/>
    </source>
</evidence>
<dbReference type="AlphaFoldDB" id="A0A7S2S7W1"/>
<sequence>MEFLSVTAVRYRTGDLVGKGLALVSLAPIFLIAQLAALVAVRRDWPTLVLLLGQLLNDQLNGLVKHQVRQPRPLDCELESYGMPSNHAQFMGFLLSFTGLYLCWRCACSRLEKAFWATGTAGLTVLVCISRVYLLYHTTEQVLVGLGLGFLAGAGWFLAFTFHLESLGAAAAASWVGRALLLKDHSRVRNVAVFEWESLQQLRATSGGPASIGGGQGFEASGNELPRQQRRRRRPAGSAT</sequence>
<keyword evidence="2" id="KW-0812">Transmembrane</keyword>
<feature type="region of interest" description="Disordered" evidence="1">
    <location>
        <begin position="209"/>
        <end position="240"/>
    </location>
</feature>
<dbReference type="GO" id="GO:0042392">
    <property type="term" value="F:sphingosine-1-phosphate phosphatase activity"/>
    <property type="evidence" value="ECO:0007669"/>
    <property type="project" value="TreeGrafter"/>
</dbReference>
<evidence type="ECO:0000256" key="1">
    <source>
        <dbReference type="SAM" id="MobiDB-lite"/>
    </source>
</evidence>
<dbReference type="InterPro" id="IPR000326">
    <property type="entry name" value="PAP2/HPO"/>
</dbReference>
<evidence type="ECO:0000256" key="2">
    <source>
        <dbReference type="SAM" id="Phobius"/>
    </source>
</evidence>
<dbReference type="PANTHER" id="PTHR14969:SF59">
    <property type="entry name" value="DOLICHYLDIPHOSPHATASE"/>
    <property type="match status" value="1"/>
</dbReference>
<dbReference type="SUPFAM" id="SSF48317">
    <property type="entry name" value="Acid phosphatase/Vanadium-dependent haloperoxidase"/>
    <property type="match status" value="1"/>
</dbReference>
<dbReference type="Gene3D" id="1.20.144.10">
    <property type="entry name" value="Phosphatidic acid phosphatase type 2/haloperoxidase"/>
    <property type="match status" value="1"/>
</dbReference>